<gene>
    <name evidence="3" type="ORF">AB1Y20_002624</name>
</gene>
<name>A0AB34J9U7_PRYPA</name>
<reference evidence="3 4" key="1">
    <citation type="journal article" date="2024" name="Science">
        <title>Giant polyketide synthase enzymes in the biosynthesis of giant marine polyether toxins.</title>
        <authorList>
            <person name="Fallon T.R."/>
            <person name="Shende V.V."/>
            <person name="Wierzbicki I.H."/>
            <person name="Pendleton A.L."/>
            <person name="Watervoot N.F."/>
            <person name="Auber R.P."/>
            <person name="Gonzalez D.J."/>
            <person name="Wisecaver J.H."/>
            <person name="Moore B.S."/>
        </authorList>
    </citation>
    <scope>NUCLEOTIDE SEQUENCE [LARGE SCALE GENOMIC DNA]</scope>
    <source>
        <strain evidence="3 4">12B1</strain>
    </source>
</reference>
<accession>A0AB34J9U7</accession>
<dbReference type="PANTHER" id="PTHR21248:SF22">
    <property type="entry name" value="PHOSPHOLIPASE D"/>
    <property type="match status" value="1"/>
</dbReference>
<dbReference type="Proteomes" id="UP001515480">
    <property type="component" value="Unassembled WGS sequence"/>
</dbReference>
<dbReference type="AlphaFoldDB" id="A0AB34J9U7"/>
<proteinExistence type="predicted"/>
<dbReference type="GO" id="GO:0006793">
    <property type="term" value="P:phosphorus metabolic process"/>
    <property type="evidence" value="ECO:0007669"/>
    <property type="project" value="UniProtKB-ARBA"/>
</dbReference>
<evidence type="ECO:0000313" key="3">
    <source>
        <dbReference type="EMBL" id="KAL1516011.1"/>
    </source>
</evidence>
<sequence>MAVAALWLALGAPLLRTAFPPRRGVRAPAMRCDAASAIVLLDSYEQTVRALLDEIESCSRGDAVYFQLYLLEQGASSERVLAALEEAGSVRGVRVSFALDVSYVSMLSRLTEKTTTLLPRVERMSPEWCTCTYGSKPDHSKYALFVRPRGASSAVLGGMNLGDRFADWRDFSVRIGAPHADALAPLVAPPPTPSPTAAHATRLALLTPLAAALTALALGTAATAAPLALCHLALTSDTSFAAATLATLASSSAAAAALGGAAFSLPRELRAATAALACDRSWLGDVFAPLRPPPPPPPPLPRAAVSFVSNRRAYGRYEVQPAFASLFGEAALVHYRVAMAYLGPRWGVEMVELALRRGARVDLLLPAQANVYAHANLKAAQKLLDGGWPTLRVYLSPQMIHAKATLARTASGDGVAFLGSANLVRGSLNPPVWCELLPYDELNALLRDAALCDALDASMQRWFDEARLLPAGERLLERCEWYREPSAWLDELWQ</sequence>
<evidence type="ECO:0000256" key="1">
    <source>
        <dbReference type="SAM" id="SignalP"/>
    </source>
</evidence>
<feature type="domain" description="Phospholipase D-like" evidence="2">
    <location>
        <begin position="334"/>
        <end position="460"/>
    </location>
</feature>
<keyword evidence="1" id="KW-0732">Signal</keyword>
<dbReference type="InterPro" id="IPR025202">
    <property type="entry name" value="PLD-like_dom"/>
</dbReference>
<feature type="signal peptide" evidence="1">
    <location>
        <begin position="1"/>
        <end position="17"/>
    </location>
</feature>
<feature type="chain" id="PRO_5044201953" description="Phospholipase D-like domain-containing protein" evidence="1">
    <location>
        <begin position="18"/>
        <end position="494"/>
    </location>
</feature>
<dbReference type="SUPFAM" id="SSF56024">
    <property type="entry name" value="Phospholipase D/nuclease"/>
    <property type="match status" value="2"/>
</dbReference>
<dbReference type="PANTHER" id="PTHR21248">
    <property type="entry name" value="CARDIOLIPIN SYNTHASE"/>
    <property type="match status" value="1"/>
</dbReference>
<evidence type="ECO:0000259" key="2">
    <source>
        <dbReference type="Pfam" id="PF13091"/>
    </source>
</evidence>
<organism evidence="3 4">
    <name type="scientific">Prymnesium parvum</name>
    <name type="common">Toxic golden alga</name>
    <dbReference type="NCBI Taxonomy" id="97485"/>
    <lineage>
        <taxon>Eukaryota</taxon>
        <taxon>Haptista</taxon>
        <taxon>Haptophyta</taxon>
        <taxon>Prymnesiophyceae</taxon>
        <taxon>Prymnesiales</taxon>
        <taxon>Prymnesiaceae</taxon>
        <taxon>Prymnesium</taxon>
    </lineage>
</organism>
<evidence type="ECO:0000313" key="4">
    <source>
        <dbReference type="Proteomes" id="UP001515480"/>
    </source>
</evidence>
<comment type="caution">
    <text evidence="3">The sequence shown here is derived from an EMBL/GenBank/DDBJ whole genome shotgun (WGS) entry which is preliminary data.</text>
</comment>
<dbReference type="Pfam" id="PF13091">
    <property type="entry name" value="PLDc_2"/>
    <property type="match status" value="1"/>
</dbReference>
<dbReference type="Gene3D" id="3.30.870.10">
    <property type="entry name" value="Endonuclease Chain A"/>
    <property type="match status" value="2"/>
</dbReference>
<protein>
    <recommendedName>
        <fullName evidence="2">Phospholipase D-like domain-containing protein</fullName>
    </recommendedName>
</protein>
<keyword evidence="4" id="KW-1185">Reference proteome</keyword>
<dbReference type="EMBL" id="JBGBPQ010000011">
    <property type="protein sequence ID" value="KAL1516011.1"/>
    <property type="molecule type" value="Genomic_DNA"/>
</dbReference>